<keyword evidence="4" id="KW-0285">Flavoprotein</keyword>
<dbReference type="InterPro" id="IPR036250">
    <property type="entry name" value="AcylCo_DH-like_C"/>
</dbReference>
<dbReference type="WBParaSite" id="jg16238">
    <property type="protein sequence ID" value="jg16238"/>
    <property type="gene ID" value="jg16238"/>
</dbReference>
<keyword evidence="5" id="KW-0547">Nucleotide-binding</keyword>
<dbReference type="InterPro" id="IPR029320">
    <property type="entry name" value="Acyl-CoA_ox_N"/>
</dbReference>
<dbReference type="PANTHER" id="PTHR10909">
    <property type="entry name" value="ELECTRON TRANSPORT OXIDOREDUCTASE"/>
    <property type="match status" value="1"/>
</dbReference>
<evidence type="ECO:0000256" key="8">
    <source>
        <dbReference type="ARBA" id="ARBA00022840"/>
    </source>
</evidence>
<dbReference type="AlphaFoldDB" id="A0A915D5K5"/>
<dbReference type="PANTHER" id="PTHR10909:SF351">
    <property type="entry name" value="ACYL-COENZYME A OXIDASE"/>
    <property type="match status" value="1"/>
</dbReference>
<dbReference type="Gene3D" id="2.40.110.10">
    <property type="entry name" value="Butyryl-CoA Dehydrogenase, subunit A, domain 2"/>
    <property type="match status" value="1"/>
</dbReference>
<feature type="region of interest" description="Disordered" evidence="12">
    <location>
        <begin position="183"/>
        <end position="216"/>
    </location>
</feature>
<feature type="region of interest" description="Disordered" evidence="12">
    <location>
        <begin position="240"/>
        <end position="260"/>
    </location>
</feature>
<evidence type="ECO:0000256" key="6">
    <source>
        <dbReference type="ARBA" id="ARBA00022827"/>
    </source>
</evidence>
<dbReference type="Gene3D" id="1.10.540.10">
    <property type="entry name" value="Acyl-CoA dehydrogenase/oxidase, N-terminal domain"/>
    <property type="match status" value="1"/>
</dbReference>
<comment type="similarity">
    <text evidence="3">Belongs to the acyl-CoA oxidase family.</text>
</comment>
<dbReference type="GO" id="GO:0005524">
    <property type="term" value="F:ATP binding"/>
    <property type="evidence" value="ECO:0007669"/>
    <property type="project" value="UniProtKB-KW"/>
</dbReference>
<evidence type="ECO:0000256" key="9">
    <source>
        <dbReference type="ARBA" id="ARBA00023002"/>
    </source>
</evidence>
<keyword evidence="8" id="KW-0067">ATP-binding</keyword>
<comment type="subcellular location">
    <subcellularLocation>
        <location evidence="2">Peroxisome</location>
    </subcellularLocation>
</comment>
<keyword evidence="10" id="KW-0443">Lipid metabolism</keyword>
<reference evidence="16" key="1">
    <citation type="submission" date="2022-11" db="UniProtKB">
        <authorList>
            <consortium name="WormBaseParasite"/>
        </authorList>
    </citation>
    <scope>IDENTIFICATION</scope>
</reference>
<comment type="cofactor">
    <cofactor evidence="1">
        <name>FAD</name>
        <dbReference type="ChEBI" id="CHEBI:57692"/>
    </cofactor>
</comment>
<keyword evidence="15" id="KW-1185">Reference proteome</keyword>
<evidence type="ECO:0000256" key="11">
    <source>
        <dbReference type="ARBA" id="ARBA00023140"/>
    </source>
</evidence>
<dbReference type="GO" id="GO:0003997">
    <property type="term" value="F:acyl-CoA oxidase activity"/>
    <property type="evidence" value="ECO:0007669"/>
    <property type="project" value="InterPro"/>
</dbReference>
<evidence type="ECO:0000259" key="13">
    <source>
        <dbReference type="Pfam" id="PF01756"/>
    </source>
</evidence>
<dbReference type="Gene3D" id="1.20.5.320">
    <property type="entry name" value="6-Phosphogluconate Dehydrogenase, domain 3"/>
    <property type="match status" value="1"/>
</dbReference>
<feature type="compositionally biased region" description="Pro residues" evidence="12">
    <location>
        <begin position="198"/>
        <end position="211"/>
    </location>
</feature>
<protein>
    <submittedName>
        <fullName evidence="16">Uncharacterized protein</fullName>
    </submittedName>
</protein>
<evidence type="ECO:0000256" key="12">
    <source>
        <dbReference type="SAM" id="MobiDB-lite"/>
    </source>
</evidence>
<feature type="domain" description="Acyl-CoA oxidase C-terminal" evidence="13">
    <location>
        <begin position="502"/>
        <end position="545"/>
    </location>
</feature>
<evidence type="ECO:0000313" key="15">
    <source>
        <dbReference type="Proteomes" id="UP000887574"/>
    </source>
</evidence>
<keyword evidence="11" id="KW-0576">Peroxisome</keyword>
<dbReference type="Pfam" id="PF01756">
    <property type="entry name" value="ACOX"/>
    <property type="match status" value="1"/>
</dbReference>
<dbReference type="InterPro" id="IPR046373">
    <property type="entry name" value="Acyl-CoA_Oxase/DH_mid-dom_sf"/>
</dbReference>
<evidence type="ECO:0000256" key="5">
    <source>
        <dbReference type="ARBA" id="ARBA00022741"/>
    </source>
</evidence>
<dbReference type="GO" id="GO:0055088">
    <property type="term" value="P:lipid homeostasis"/>
    <property type="evidence" value="ECO:0007669"/>
    <property type="project" value="TreeGrafter"/>
</dbReference>
<keyword evidence="9" id="KW-0560">Oxidoreductase</keyword>
<dbReference type="Pfam" id="PF14749">
    <property type="entry name" value="Acyl-CoA_ox_N"/>
    <property type="match status" value="1"/>
</dbReference>
<sequence length="567" mass="62441">MQPYVCLCIHCYKYNLFDSNGCIFAYYQLPPELCSHQYPPKNDAFKFASRAIWQDVIVVKSNGRINVKAMEPLLLLMTLNNAPVVCSYMSSWTSGAPGVDGEPGVDGQTGIRGKAGLDGLDIPLEPEPSFPCVICPAGPPGNRGPQGEPGRPGVDGEPGHPGLPGRQENLEEWVMLDHQALLASRVSRRNRNQRTSRPPGPRGPKGPPGPNGLPSTILVHLDQSVLSLDSLTFLNNIVIGETGPPGPPGRRGEHGPPGPLGIPEKLVSRVGTALRHVDELHLIEKGDNEDITSERRKARFAVNKMAAFIHGGEQIVQRRHEILEAIDREQRHEEQARKAVLLTNVPLSEGMYYQSLIMGRDLHAMSLHYIMFIPTLQGQTDDEQLEEWLGPAISRAILGTYAQTELGHGKNNKSSYFLIKLSVQGTNLSKLETTATYDASTEEFVLHSPTITSVWFSIFYKIIQLLVFPASAFPEIYAYAVGGCTYEGENVGTQFVCFITYSIVDSFDFSDRELNSVLGRRDGNVYAALLDWAQKSPLNQHELTPPNKAPKTNDGGSKIKTLNMRIK</sequence>
<name>A0A915D5K5_9BILA</name>
<dbReference type="GO" id="GO:0005777">
    <property type="term" value="C:peroxisome"/>
    <property type="evidence" value="ECO:0007669"/>
    <property type="project" value="UniProtKB-SubCell"/>
</dbReference>
<evidence type="ECO:0000256" key="2">
    <source>
        <dbReference type="ARBA" id="ARBA00004275"/>
    </source>
</evidence>
<dbReference type="InterPro" id="IPR012258">
    <property type="entry name" value="Acyl-CoA_oxidase"/>
</dbReference>
<dbReference type="Proteomes" id="UP000887574">
    <property type="component" value="Unplaced"/>
</dbReference>
<proteinExistence type="inferred from homology"/>
<evidence type="ECO:0000256" key="3">
    <source>
        <dbReference type="ARBA" id="ARBA00006288"/>
    </source>
</evidence>
<feature type="domain" description="Acyl-coenzyme A oxidase N-terminal" evidence="14">
    <location>
        <begin position="327"/>
        <end position="396"/>
    </location>
</feature>
<accession>A0A915D5K5</accession>
<feature type="region of interest" description="Disordered" evidence="12">
    <location>
        <begin position="133"/>
        <end position="166"/>
    </location>
</feature>
<dbReference type="SUPFAM" id="SSF47203">
    <property type="entry name" value="Acyl-CoA dehydrogenase C-terminal domain-like"/>
    <property type="match status" value="1"/>
</dbReference>
<dbReference type="InterPro" id="IPR037069">
    <property type="entry name" value="AcylCoA_DH/ox_N_sf"/>
</dbReference>
<evidence type="ECO:0000256" key="10">
    <source>
        <dbReference type="ARBA" id="ARBA00023098"/>
    </source>
</evidence>
<evidence type="ECO:0000256" key="7">
    <source>
        <dbReference type="ARBA" id="ARBA00022832"/>
    </source>
</evidence>
<keyword evidence="7" id="KW-0276">Fatty acid metabolism</keyword>
<dbReference type="GO" id="GO:0033540">
    <property type="term" value="P:fatty acid beta-oxidation using acyl-CoA oxidase"/>
    <property type="evidence" value="ECO:0007669"/>
    <property type="project" value="TreeGrafter"/>
</dbReference>
<dbReference type="InterPro" id="IPR009100">
    <property type="entry name" value="AcylCoA_DH/oxidase_NM_dom_sf"/>
</dbReference>
<dbReference type="InterPro" id="IPR002655">
    <property type="entry name" value="Acyl-CoA_oxidase_C"/>
</dbReference>
<evidence type="ECO:0000313" key="16">
    <source>
        <dbReference type="WBParaSite" id="jg16238"/>
    </source>
</evidence>
<evidence type="ECO:0000259" key="14">
    <source>
        <dbReference type="Pfam" id="PF14749"/>
    </source>
</evidence>
<keyword evidence="6" id="KW-0274">FAD</keyword>
<dbReference type="SUPFAM" id="SSF56645">
    <property type="entry name" value="Acyl-CoA dehydrogenase NM domain-like"/>
    <property type="match status" value="1"/>
</dbReference>
<dbReference type="GO" id="GO:0005504">
    <property type="term" value="F:fatty acid binding"/>
    <property type="evidence" value="ECO:0007669"/>
    <property type="project" value="TreeGrafter"/>
</dbReference>
<organism evidence="15 16">
    <name type="scientific">Ditylenchus dipsaci</name>
    <dbReference type="NCBI Taxonomy" id="166011"/>
    <lineage>
        <taxon>Eukaryota</taxon>
        <taxon>Metazoa</taxon>
        <taxon>Ecdysozoa</taxon>
        <taxon>Nematoda</taxon>
        <taxon>Chromadorea</taxon>
        <taxon>Rhabditida</taxon>
        <taxon>Tylenchina</taxon>
        <taxon>Tylenchomorpha</taxon>
        <taxon>Sphaerularioidea</taxon>
        <taxon>Anguinidae</taxon>
        <taxon>Anguininae</taxon>
        <taxon>Ditylenchus</taxon>
    </lineage>
</organism>
<dbReference type="GO" id="GO:0071949">
    <property type="term" value="F:FAD binding"/>
    <property type="evidence" value="ECO:0007669"/>
    <property type="project" value="InterPro"/>
</dbReference>
<evidence type="ECO:0000256" key="4">
    <source>
        <dbReference type="ARBA" id="ARBA00022630"/>
    </source>
</evidence>
<evidence type="ECO:0000256" key="1">
    <source>
        <dbReference type="ARBA" id="ARBA00001974"/>
    </source>
</evidence>
<feature type="region of interest" description="Disordered" evidence="12">
    <location>
        <begin position="539"/>
        <end position="567"/>
    </location>
</feature>